<accession>B0VRE2</accession>
<dbReference type="PRINTS" id="PR00075">
    <property type="entry name" value="FACDDSATRASE"/>
</dbReference>
<evidence type="ECO:0000313" key="14">
    <source>
        <dbReference type="EMBL" id="CAO99936.1"/>
    </source>
</evidence>
<keyword evidence="5" id="KW-0276">Fatty acid metabolism</keyword>
<dbReference type="GO" id="GO:0016717">
    <property type="term" value="F:oxidoreductase activity, acting on paired donors, with oxidation of a pair of donors resulting in the reduction of molecular oxygen to two molecules of water"/>
    <property type="evidence" value="ECO:0007669"/>
    <property type="project" value="InterPro"/>
</dbReference>
<dbReference type="AlphaFoldDB" id="B0VRE2"/>
<evidence type="ECO:0000256" key="5">
    <source>
        <dbReference type="ARBA" id="ARBA00022832"/>
    </source>
</evidence>
<feature type="transmembrane region" description="Helical" evidence="12">
    <location>
        <begin position="64"/>
        <end position="86"/>
    </location>
</feature>
<dbReference type="Pfam" id="PF00487">
    <property type="entry name" value="FA_desaturase"/>
    <property type="match status" value="1"/>
</dbReference>
<feature type="transmembrane region" description="Helical" evidence="12">
    <location>
        <begin position="98"/>
        <end position="118"/>
    </location>
</feature>
<proteinExistence type="inferred from homology"/>
<evidence type="ECO:0000256" key="1">
    <source>
        <dbReference type="ARBA" id="ARBA00004141"/>
    </source>
</evidence>
<evidence type="ECO:0000259" key="13">
    <source>
        <dbReference type="Pfam" id="PF00487"/>
    </source>
</evidence>
<dbReference type="HOGENOM" id="CLU_027359_1_3_6"/>
<feature type="transmembrane region" description="Helical" evidence="12">
    <location>
        <begin position="179"/>
        <end position="197"/>
    </location>
</feature>
<dbReference type="KEGG" id="abm:ABSDF0554"/>
<reference evidence="14 15" key="1">
    <citation type="journal article" date="2008" name="PLoS ONE">
        <title>Comparative analysis of Acinetobacters: three genomes for three lifestyles.</title>
        <authorList>
            <person name="Vallenet D."/>
            <person name="Nordmann P."/>
            <person name="Barbe V."/>
            <person name="Poirel L."/>
            <person name="Mangenot S."/>
            <person name="Bataille E."/>
            <person name="Dossat C."/>
            <person name="Gas S."/>
            <person name="Kreimeyer A."/>
            <person name="Lenoble P."/>
            <person name="Oztas S."/>
            <person name="Poulain J."/>
            <person name="Segurens B."/>
            <person name="Robert C."/>
            <person name="Abergel C."/>
            <person name="Claverie J.M."/>
            <person name="Raoult D."/>
            <person name="Medigue C."/>
            <person name="Weissenbach J."/>
            <person name="Cruveiller S."/>
        </authorList>
    </citation>
    <scope>NUCLEOTIDE SEQUENCE [LARGE SCALE GENOMIC DNA]</scope>
    <source>
        <strain evidence="14 15">SDF</strain>
    </source>
</reference>
<keyword evidence="11" id="KW-0275">Fatty acid biosynthesis</keyword>
<evidence type="ECO:0000256" key="12">
    <source>
        <dbReference type="SAM" id="Phobius"/>
    </source>
</evidence>
<dbReference type="PANTHER" id="PTHR11351">
    <property type="entry name" value="ACYL-COA DESATURASE"/>
    <property type="match status" value="1"/>
</dbReference>
<feature type="domain" description="Fatty acid desaturase" evidence="13">
    <location>
        <begin position="64"/>
        <end position="284"/>
    </location>
</feature>
<dbReference type="PANTHER" id="PTHR11351:SF31">
    <property type="entry name" value="DESATURASE 1, ISOFORM A-RELATED"/>
    <property type="match status" value="1"/>
</dbReference>
<name>B0VRE2_ACIBS</name>
<keyword evidence="7" id="KW-0560">Oxidoreductase</keyword>
<evidence type="ECO:0000256" key="9">
    <source>
        <dbReference type="ARBA" id="ARBA00023098"/>
    </source>
</evidence>
<gene>
    <name evidence="14" type="ordered locus">ABSDF0554</name>
</gene>
<keyword evidence="4 12" id="KW-0812">Transmembrane</keyword>
<dbReference type="EMBL" id="CU468230">
    <property type="protein sequence ID" value="CAO99936.1"/>
    <property type="molecule type" value="Genomic_DNA"/>
</dbReference>
<evidence type="ECO:0000313" key="15">
    <source>
        <dbReference type="Proteomes" id="UP000001741"/>
    </source>
</evidence>
<evidence type="ECO:0000256" key="11">
    <source>
        <dbReference type="ARBA" id="ARBA00023160"/>
    </source>
</evidence>
<dbReference type="GO" id="GO:0016020">
    <property type="term" value="C:membrane"/>
    <property type="evidence" value="ECO:0007669"/>
    <property type="project" value="UniProtKB-SubCell"/>
</dbReference>
<dbReference type="CDD" id="cd03505">
    <property type="entry name" value="Delta9-FADS-like"/>
    <property type="match status" value="1"/>
</dbReference>
<comment type="subcellular location">
    <subcellularLocation>
        <location evidence="1">Membrane</location>
        <topology evidence="1">Multi-pass membrane protein</topology>
    </subcellularLocation>
</comment>
<keyword evidence="3" id="KW-0444">Lipid biosynthesis</keyword>
<dbReference type="InterPro" id="IPR005804">
    <property type="entry name" value="FA_desaturase_dom"/>
</dbReference>
<dbReference type="BioCyc" id="ABAU509170:GCL9-460-MONOMER"/>
<sequence>MVLLCRFVFLPCMTRFLGALPDMTSAPLKAPINWTASITLIGLPILTAIIIPIYAYYYDFSVSAWVSLFFLLALSSMGITAGYHRLWAHRAYEASSPLKILLMIGGTFAVQNSILFWASGHRTHHRHVDDVDEDPYSIERGFWYAHMGWMIRDHSPSEPDFKNAPDLLNDKLVMFQHRYYALMVVAVHVGILGLVGWATGDLWGVVLLGGLLRLIISHQVTFFINSLCHMFGKRPYTDENSARDNFWLAIATWGEGYHNYHHIFQYDYRNGVKWWQYDPTKWLIWTCSKIGLAKNLRRIPSFNIKKAELAMKFKYAEQDLAIYGHDVNADISQMKQRIAQEYEAFTHTLNDWAKLKEQELQAKKAAMAEKIHKMDHKLKVDFQLLEHRLSHHRECLETLMRNIKKNTNVVPD</sequence>
<comment type="similarity">
    <text evidence="2">Belongs to the fatty acid desaturase type 2 family.</text>
</comment>
<protein>
    <submittedName>
        <fullName evidence="14">Fatty acid desaturase</fullName>
    </submittedName>
</protein>
<dbReference type="Proteomes" id="UP000001741">
    <property type="component" value="Chromosome"/>
</dbReference>
<dbReference type="GO" id="GO:0006633">
    <property type="term" value="P:fatty acid biosynthetic process"/>
    <property type="evidence" value="ECO:0007669"/>
    <property type="project" value="UniProtKB-KW"/>
</dbReference>
<evidence type="ECO:0000256" key="3">
    <source>
        <dbReference type="ARBA" id="ARBA00022516"/>
    </source>
</evidence>
<feature type="transmembrane region" description="Helical" evidence="12">
    <location>
        <begin position="34"/>
        <end position="57"/>
    </location>
</feature>
<evidence type="ECO:0000256" key="10">
    <source>
        <dbReference type="ARBA" id="ARBA00023136"/>
    </source>
</evidence>
<evidence type="ECO:0000256" key="7">
    <source>
        <dbReference type="ARBA" id="ARBA00023002"/>
    </source>
</evidence>
<keyword evidence="9" id="KW-0443">Lipid metabolism</keyword>
<keyword evidence="10 12" id="KW-0472">Membrane</keyword>
<feature type="transmembrane region" description="Helical" evidence="12">
    <location>
        <begin position="203"/>
        <end position="224"/>
    </location>
</feature>
<dbReference type="InterPro" id="IPR015876">
    <property type="entry name" value="Acyl-CoA_DS"/>
</dbReference>
<keyword evidence="6 12" id="KW-1133">Transmembrane helix</keyword>
<organism evidence="14 15">
    <name type="scientific">Acinetobacter baumannii (strain SDF)</name>
    <dbReference type="NCBI Taxonomy" id="509170"/>
    <lineage>
        <taxon>Bacteria</taxon>
        <taxon>Pseudomonadati</taxon>
        <taxon>Pseudomonadota</taxon>
        <taxon>Gammaproteobacteria</taxon>
        <taxon>Moraxellales</taxon>
        <taxon>Moraxellaceae</taxon>
        <taxon>Acinetobacter</taxon>
        <taxon>Acinetobacter calcoaceticus/baumannii complex</taxon>
    </lineage>
</organism>
<evidence type="ECO:0000256" key="6">
    <source>
        <dbReference type="ARBA" id="ARBA00022989"/>
    </source>
</evidence>
<keyword evidence="8" id="KW-0408">Iron</keyword>
<evidence type="ECO:0000256" key="8">
    <source>
        <dbReference type="ARBA" id="ARBA00023004"/>
    </source>
</evidence>
<evidence type="ECO:0000256" key="2">
    <source>
        <dbReference type="ARBA" id="ARBA00008749"/>
    </source>
</evidence>
<evidence type="ECO:0000256" key="4">
    <source>
        <dbReference type="ARBA" id="ARBA00022692"/>
    </source>
</evidence>